<comment type="caution">
    <text evidence="1">The sequence shown here is derived from an EMBL/GenBank/DDBJ whole genome shotgun (WGS) entry which is preliminary data.</text>
</comment>
<accession>A0ABP3JVH8</accession>
<sequence>MNDIMTDPVVIRRVPPVLADAATRIGLSLELGIDADLITGSEYEIPETLSEQQRRDALLACFTEDFARREALADMVASGFLPVDDVAHAAAHLTVMASVLDEIEDEDNRSGFEPEAMAWGWAA</sequence>
<name>A0ABP3JVH8_9ACTN</name>
<gene>
    <name evidence="1" type="ORF">GCM10009544_28080</name>
</gene>
<dbReference type="EMBL" id="BAAAHB010000026">
    <property type="protein sequence ID" value="GAA0464124.1"/>
    <property type="molecule type" value="Genomic_DNA"/>
</dbReference>
<proteinExistence type="predicted"/>
<keyword evidence="2" id="KW-1185">Reference proteome</keyword>
<evidence type="ECO:0000313" key="1">
    <source>
        <dbReference type="EMBL" id="GAA0464124.1"/>
    </source>
</evidence>
<protein>
    <submittedName>
        <fullName evidence="1">Uncharacterized protein</fullName>
    </submittedName>
</protein>
<evidence type="ECO:0000313" key="2">
    <source>
        <dbReference type="Proteomes" id="UP001499895"/>
    </source>
</evidence>
<dbReference type="Proteomes" id="UP001499895">
    <property type="component" value="Unassembled WGS sequence"/>
</dbReference>
<dbReference type="RefSeq" id="WP_344090053.1">
    <property type="nucleotide sequence ID" value="NZ_BAAAHB010000026.1"/>
</dbReference>
<organism evidence="1 2">
    <name type="scientific">Streptomyces stramineus</name>
    <dbReference type="NCBI Taxonomy" id="173861"/>
    <lineage>
        <taxon>Bacteria</taxon>
        <taxon>Bacillati</taxon>
        <taxon>Actinomycetota</taxon>
        <taxon>Actinomycetes</taxon>
        <taxon>Kitasatosporales</taxon>
        <taxon>Streptomycetaceae</taxon>
        <taxon>Streptomyces</taxon>
    </lineage>
</organism>
<reference evidence="2" key="1">
    <citation type="journal article" date="2019" name="Int. J. Syst. Evol. Microbiol.">
        <title>The Global Catalogue of Microorganisms (GCM) 10K type strain sequencing project: providing services to taxonomists for standard genome sequencing and annotation.</title>
        <authorList>
            <consortium name="The Broad Institute Genomics Platform"/>
            <consortium name="The Broad Institute Genome Sequencing Center for Infectious Disease"/>
            <person name="Wu L."/>
            <person name="Ma J."/>
        </authorList>
    </citation>
    <scope>NUCLEOTIDE SEQUENCE [LARGE SCALE GENOMIC DNA]</scope>
    <source>
        <strain evidence="2">JCM 10649</strain>
    </source>
</reference>